<dbReference type="Pfam" id="PF04230">
    <property type="entry name" value="PS_pyruv_trans"/>
    <property type="match status" value="1"/>
</dbReference>
<keyword evidence="3" id="KW-1185">Reference proteome</keyword>
<gene>
    <name evidence="2" type="ORF">ESP50_11790</name>
</gene>
<dbReference type="PANTHER" id="PTHR36836:SF1">
    <property type="entry name" value="COLANIC ACID BIOSYNTHESIS PROTEIN WCAK"/>
    <property type="match status" value="1"/>
</dbReference>
<name>A0A4Q2M1W0_9MICO</name>
<organism evidence="2 3">
    <name type="scientific">Agromyces atrinae</name>
    <dbReference type="NCBI Taxonomy" id="592376"/>
    <lineage>
        <taxon>Bacteria</taxon>
        <taxon>Bacillati</taxon>
        <taxon>Actinomycetota</taxon>
        <taxon>Actinomycetes</taxon>
        <taxon>Micrococcales</taxon>
        <taxon>Microbacteriaceae</taxon>
        <taxon>Agromyces</taxon>
    </lineage>
</organism>
<accession>A0A4Q2M1W0</accession>
<dbReference type="OrthoDB" id="9771846at2"/>
<evidence type="ECO:0000313" key="2">
    <source>
        <dbReference type="EMBL" id="RXZ85894.1"/>
    </source>
</evidence>
<protein>
    <submittedName>
        <fullName evidence="2">Polysaccharide pyruvyl transferase family protein</fullName>
    </submittedName>
</protein>
<proteinExistence type="predicted"/>
<dbReference type="PANTHER" id="PTHR36836">
    <property type="entry name" value="COLANIC ACID BIOSYNTHESIS PROTEIN WCAK"/>
    <property type="match status" value="1"/>
</dbReference>
<evidence type="ECO:0000259" key="1">
    <source>
        <dbReference type="Pfam" id="PF04230"/>
    </source>
</evidence>
<dbReference type="Proteomes" id="UP000292686">
    <property type="component" value="Unassembled WGS sequence"/>
</dbReference>
<dbReference type="EMBL" id="SDPM01000006">
    <property type="protein sequence ID" value="RXZ85894.1"/>
    <property type="molecule type" value="Genomic_DNA"/>
</dbReference>
<feature type="domain" description="Polysaccharide pyruvyl transferase" evidence="1">
    <location>
        <begin position="25"/>
        <end position="305"/>
    </location>
</feature>
<reference evidence="2 3" key="1">
    <citation type="submission" date="2019-01" db="EMBL/GenBank/DDBJ databases">
        <title>Agromyces.</title>
        <authorList>
            <person name="Li J."/>
        </authorList>
    </citation>
    <scope>NUCLEOTIDE SEQUENCE [LARGE SCALE GENOMIC DNA]</scope>
    <source>
        <strain evidence="2 3">DSM 23870</strain>
    </source>
</reference>
<dbReference type="InterPro" id="IPR007345">
    <property type="entry name" value="Polysacch_pyruvyl_Trfase"/>
</dbReference>
<dbReference type="AlphaFoldDB" id="A0A4Q2M1W0"/>
<keyword evidence="2" id="KW-0808">Transferase</keyword>
<dbReference type="GO" id="GO:0016740">
    <property type="term" value="F:transferase activity"/>
    <property type="evidence" value="ECO:0007669"/>
    <property type="project" value="UniProtKB-KW"/>
</dbReference>
<comment type="caution">
    <text evidence="2">The sequence shown here is derived from an EMBL/GenBank/DDBJ whole genome shotgun (WGS) entry which is preliminary data.</text>
</comment>
<evidence type="ECO:0000313" key="3">
    <source>
        <dbReference type="Proteomes" id="UP000292686"/>
    </source>
</evidence>
<sequence>MWTRYTMNDVSPRVLILWANAHSANLGVRALAQGSAELVRQVWPDAAITFQDLGPNEEGFRVSMQLVKADIGRPQGPIKRWLRSFDLVVDTGAGDSFADIYGRNRLGRIIYTQLTASSLGLPVVLGPQTIGPFDGFLSRLVARFALSKASSTFARDSASLDYAKSLGARRLLPSTDVVFGLQIPDAGPARDVLLNVSGLLWQENSHVDASRYQESVRSLITQLDASGRRVSLLAHVIDNPTKDNDLIAMRELEGEFGDRVKSVVPNSLDEVRSALRGANIVIGSRMHACLNALSVGTPAIPWAYSRKFAPLLRDLGWPISIDLKTEQRPQEQTLALVARDASTWDAYLAALREAADDRLSNVTDALRALGSTLVREGV</sequence>